<dbReference type="InterPro" id="IPR011765">
    <property type="entry name" value="Pept_M16_N"/>
</dbReference>
<dbReference type="Pfam" id="PF05193">
    <property type="entry name" value="Peptidase_M16_C"/>
    <property type="match status" value="1"/>
</dbReference>
<dbReference type="PANTHER" id="PTHR11851:SF224">
    <property type="entry name" value="PROCESSING PROTEASE"/>
    <property type="match status" value="1"/>
</dbReference>
<dbReference type="PANTHER" id="PTHR11851">
    <property type="entry name" value="METALLOPROTEASE"/>
    <property type="match status" value="1"/>
</dbReference>
<dbReference type="Pfam" id="PF00675">
    <property type="entry name" value="Peptidase_M16"/>
    <property type="match status" value="1"/>
</dbReference>
<reference evidence="4 5" key="1">
    <citation type="submission" date="2024-07" db="EMBL/GenBank/DDBJ databases">
        <title>Marimonas sp.nov., isolated from tidal-flat sediment.</title>
        <authorList>
            <person name="Jayan J.N."/>
            <person name="Lee S.S."/>
        </authorList>
    </citation>
    <scope>NUCLEOTIDE SEQUENCE [LARGE SCALE GENOMIC DNA]</scope>
    <source>
        <strain evidence="4 5">MJW-29</strain>
    </source>
</reference>
<comment type="caution">
    <text evidence="4">The sequence shown here is derived from an EMBL/GenBank/DDBJ whole genome shotgun (WGS) entry which is preliminary data.</text>
</comment>
<dbReference type="InterPro" id="IPR011249">
    <property type="entry name" value="Metalloenz_LuxS/M16"/>
</dbReference>
<proteinExistence type="predicted"/>
<dbReference type="InterPro" id="IPR007863">
    <property type="entry name" value="Peptidase_M16_C"/>
</dbReference>
<name>A0ABV3RLV5_9RHOB</name>
<dbReference type="Proteomes" id="UP001556098">
    <property type="component" value="Unassembled WGS sequence"/>
</dbReference>
<accession>A0ABV3RLV5</accession>
<dbReference type="Gene3D" id="3.30.830.10">
    <property type="entry name" value="Metalloenzyme, LuxS/M16 peptidase-like"/>
    <property type="match status" value="2"/>
</dbReference>
<feature type="chain" id="PRO_5045886552" evidence="1">
    <location>
        <begin position="20"/>
        <end position="438"/>
    </location>
</feature>
<keyword evidence="1" id="KW-0732">Signal</keyword>
<sequence>MRLLYALILTIVASLPARAEVNIQEVTSPGGLTAWLVEEPSIPFAALEIRFRGGASLDDPEKRGAINLMTGLLEEGAADMDARAFAKAQEALATSFGFDLNRDEVSISARFLTENREASLALLRAALFEPRFDADAIERVRGQVLSIIQSDLKDPNDIASRTFGEIAYGDHPYAHPVNGTLESVAALTRDDLIAAHRAVLARDRIYIGAVGDITADELGPLLDELLGDLPETGAPMPPKANVTIPGGITVVDFPVPQSVALFGQPGIAQSDPDFFAALVLNQVLGGGGFESRLMNEVREKRGLTYGVYSYLASRDLANVYMGSVSSANDRIAEAIAVIRDEWTKAAENGLTEEELQDAKTYITGAYPLRFDGNATIANILVGMQMLGLPIDYIATRNDKVEAVTLADVQRVARELLKPEGLHFVVVGQPVGLETTVGE</sequence>
<protein>
    <submittedName>
        <fullName evidence="4">M16 family metallopeptidase</fullName>
    </submittedName>
</protein>
<organism evidence="4 5">
    <name type="scientific">Sulfitobacter sediminis</name>
    <dbReference type="NCBI Taxonomy" id="3234186"/>
    <lineage>
        <taxon>Bacteria</taxon>
        <taxon>Pseudomonadati</taxon>
        <taxon>Pseudomonadota</taxon>
        <taxon>Alphaproteobacteria</taxon>
        <taxon>Rhodobacterales</taxon>
        <taxon>Roseobacteraceae</taxon>
        <taxon>Sulfitobacter</taxon>
    </lineage>
</organism>
<evidence type="ECO:0000256" key="1">
    <source>
        <dbReference type="SAM" id="SignalP"/>
    </source>
</evidence>
<gene>
    <name evidence="4" type="ORF">AB2B41_09665</name>
</gene>
<feature type="domain" description="Peptidase M16 N-terminal" evidence="2">
    <location>
        <begin position="38"/>
        <end position="179"/>
    </location>
</feature>
<evidence type="ECO:0000313" key="5">
    <source>
        <dbReference type="Proteomes" id="UP001556098"/>
    </source>
</evidence>
<evidence type="ECO:0000259" key="2">
    <source>
        <dbReference type="Pfam" id="PF00675"/>
    </source>
</evidence>
<dbReference type="InterPro" id="IPR050361">
    <property type="entry name" value="MPP/UQCRC_Complex"/>
</dbReference>
<dbReference type="EMBL" id="JBFNXX010000006">
    <property type="protein sequence ID" value="MEW9919871.1"/>
    <property type="molecule type" value="Genomic_DNA"/>
</dbReference>
<dbReference type="RefSeq" id="WP_367877575.1">
    <property type="nucleotide sequence ID" value="NZ_JBFNXX010000006.1"/>
</dbReference>
<keyword evidence="5" id="KW-1185">Reference proteome</keyword>
<feature type="domain" description="Peptidase M16 C-terminal" evidence="3">
    <location>
        <begin position="187"/>
        <end position="360"/>
    </location>
</feature>
<dbReference type="SUPFAM" id="SSF63411">
    <property type="entry name" value="LuxS/MPP-like metallohydrolase"/>
    <property type="match status" value="2"/>
</dbReference>
<feature type="signal peptide" evidence="1">
    <location>
        <begin position="1"/>
        <end position="19"/>
    </location>
</feature>
<evidence type="ECO:0000313" key="4">
    <source>
        <dbReference type="EMBL" id="MEW9919871.1"/>
    </source>
</evidence>
<evidence type="ECO:0000259" key="3">
    <source>
        <dbReference type="Pfam" id="PF05193"/>
    </source>
</evidence>